<protein>
    <submittedName>
        <fullName evidence="1">Uncharacterized protein</fullName>
    </submittedName>
</protein>
<gene>
    <name evidence="1" type="ORF">M6B38_215435</name>
</gene>
<reference evidence="1" key="1">
    <citation type="journal article" date="2023" name="GigaByte">
        <title>Genome assembly of the bearded iris, Iris pallida Lam.</title>
        <authorList>
            <person name="Bruccoleri R.E."/>
            <person name="Oakeley E.J."/>
            <person name="Faust A.M.E."/>
            <person name="Altorfer M."/>
            <person name="Dessus-Babus S."/>
            <person name="Burckhardt D."/>
            <person name="Oertli M."/>
            <person name="Naumann U."/>
            <person name="Petersen F."/>
            <person name="Wong J."/>
        </authorList>
    </citation>
    <scope>NUCLEOTIDE SEQUENCE</scope>
    <source>
        <strain evidence="1">GSM-AAB239-AS_SAM_17_03QT</strain>
    </source>
</reference>
<dbReference type="Proteomes" id="UP001140949">
    <property type="component" value="Unassembled WGS sequence"/>
</dbReference>
<accession>A0AAX6E1Q0</accession>
<sequence length="84" mass="8909">MDTGPVLECLTRASRTLHGQDTHGNCDKGSGTVLEFLCLIRVRHHTDTAPFFYLGGGGGGGGVLSVLPPGCSFVRESNLFIIFT</sequence>
<evidence type="ECO:0000313" key="1">
    <source>
        <dbReference type="EMBL" id="KAJ6798012.1"/>
    </source>
</evidence>
<reference evidence="1" key="2">
    <citation type="submission" date="2023-04" db="EMBL/GenBank/DDBJ databases">
        <authorList>
            <person name="Bruccoleri R.E."/>
            <person name="Oakeley E.J."/>
            <person name="Faust A.-M."/>
            <person name="Dessus-Babus S."/>
            <person name="Altorfer M."/>
            <person name="Burckhardt D."/>
            <person name="Oertli M."/>
            <person name="Naumann U."/>
            <person name="Petersen F."/>
            <person name="Wong J."/>
        </authorList>
    </citation>
    <scope>NUCLEOTIDE SEQUENCE</scope>
    <source>
        <strain evidence="1">GSM-AAB239-AS_SAM_17_03QT</strain>
        <tissue evidence="1">Leaf</tissue>
    </source>
</reference>
<dbReference type="EMBL" id="JANAVB010040525">
    <property type="protein sequence ID" value="KAJ6798012.1"/>
    <property type="molecule type" value="Genomic_DNA"/>
</dbReference>
<keyword evidence="2" id="KW-1185">Reference proteome</keyword>
<proteinExistence type="predicted"/>
<organism evidence="1 2">
    <name type="scientific">Iris pallida</name>
    <name type="common">Sweet iris</name>
    <dbReference type="NCBI Taxonomy" id="29817"/>
    <lineage>
        <taxon>Eukaryota</taxon>
        <taxon>Viridiplantae</taxon>
        <taxon>Streptophyta</taxon>
        <taxon>Embryophyta</taxon>
        <taxon>Tracheophyta</taxon>
        <taxon>Spermatophyta</taxon>
        <taxon>Magnoliopsida</taxon>
        <taxon>Liliopsida</taxon>
        <taxon>Asparagales</taxon>
        <taxon>Iridaceae</taxon>
        <taxon>Iridoideae</taxon>
        <taxon>Irideae</taxon>
        <taxon>Iris</taxon>
    </lineage>
</organism>
<name>A0AAX6E1Q0_IRIPA</name>
<comment type="caution">
    <text evidence="1">The sequence shown here is derived from an EMBL/GenBank/DDBJ whole genome shotgun (WGS) entry which is preliminary data.</text>
</comment>
<dbReference type="AlphaFoldDB" id="A0AAX6E1Q0"/>
<evidence type="ECO:0000313" key="2">
    <source>
        <dbReference type="Proteomes" id="UP001140949"/>
    </source>
</evidence>